<dbReference type="Proteomes" id="UP000728032">
    <property type="component" value="Unassembled WGS sequence"/>
</dbReference>
<keyword evidence="1" id="KW-0479">Metal-binding</keyword>
<dbReference type="InterPro" id="IPR045028">
    <property type="entry name" value="DinG/Rad3-like"/>
</dbReference>
<keyword evidence="1" id="KW-0004">4Fe-4S</keyword>
<dbReference type="Pfam" id="PF06733">
    <property type="entry name" value="DEAD_2"/>
    <property type="match status" value="1"/>
</dbReference>
<dbReference type="GO" id="GO:0090657">
    <property type="term" value="P:telomeric loop disassembly"/>
    <property type="evidence" value="ECO:0007669"/>
    <property type="project" value="TreeGrafter"/>
</dbReference>
<keyword evidence="1" id="KW-0408">Iron</keyword>
<dbReference type="GO" id="GO:1904430">
    <property type="term" value="P:negative regulation of t-circle formation"/>
    <property type="evidence" value="ECO:0007669"/>
    <property type="project" value="TreeGrafter"/>
</dbReference>
<evidence type="ECO:0000313" key="10">
    <source>
        <dbReference type="Proteomes" id="UP000728032"/>
    </source>
</evidence>
<dbReference type="GO" id="GO:0051539">
    <property type="term" value="F:4 iron, 4 sulfur cluster binding"/>
    <property type="evidence" value="ECO:0007669"/>
    <property type="project" value="UniProtKB-KW"/>
</dbReference>
<dbReference type="InterPro" id="IPR057498">
    <property type="entry name" value="Rtel1_ARCH"/>
</dbReference>
<reference evidence="9" key="1">
    <citation type="submission" date="2020-11" db="EMBL/GenBank/DDBJ databases">
        <authorList>
            <person name="Tran Van P."/>
        </authorList>
    </citation>
    <scope>NUCLEOTIDE SEQUENCE</scope>
</reference>
<dbReference type="PANTHER" id="PTHR11472:SF34">
    <property type="entry name" value="REGULATOR OF TELOMERE ELONGATION HELICASE 1"/>
    <property type="match status" value="1"/>
</dbReference>
<keyword evidence="1" id="KW-0411">Iron-sulfur</keyword>
<dbReference type="GO" id="GO:0070182">
    <property type="term" value="F:DNA polymerase binding"/>
    <property type="evidence" value="ECO:0007669"/>
    <property type="project" value="TreeGrafter"/>
</dbReference>
<dbReference type="EMBL" id="CAJPVJ010023307">
    <property type="protein sequence ID" value="CAG2178469.1"/>
    <property type="molecule type" value="Genomic_DNA"/>
</dbReference>
<dbReference type="Gene3D" id="3.40.50.300">
    <property type="entry name" value="P-loop containing nucleotide triphosphate hydrolases"/>
    <property type="match status" value="1"/>
</dbReference>
<dbReference type="InterPro" id="IPR014013">
    <property type="entry name" value="Helic_SF1/SF2_ATP-bd_DinG/Rad3"/>
</dbReference>
<dbReference type="InterPro" id="IPR010614">
    <property type="entry name" value="RAD3-like_helicase_DEAD"/>
</dbReference>
<dbReference type="InterPro" id="IPR027417">
    <property type="entry name" value="P-loop_NTPase"/>
</dbReference>
<dbReference type="InterPro" id="IPR006554">
    <property type="entry name" value="Helicase-like_DEXD_c2"/>
</dbReference>
<keyword evidence="3" id="KW-0227">DNA damage</keyword>
<dbReference type="SMART" id="SM00488">
    <property type="entry name" value="DEXDc2"/>
    <property type="match status" value="1"/>
</dbReference>
<keyword evidence="5" id="KW-0067">ATP-binding</keyword>
<keyword evidence="6" id="KW-0238">DNA-binding</keyword>
<dbReference type="AlphaFoldDB" id="A0A7R9MJC9"/>
<evidence type="ECO:0000256" key="7">
    <source>
        <dbReference type="ARBA" id="ARBA00023204"/>
    </source>
</evidence>
<dbReference type="SUPFAM" id="SSF52540">
    <property type="entry name" value="P-loop containing nucleoside triphosphate hydrolases"/>
    <property type="match status" value="2"/>
</dbReference>
<dbReference type="PROSITE" id="PS51193">
    <property type="entry name" value="HELICASE_ATP_BIND_2"/>
    <property type="match status" value="1"/>
</dbReference>
<protein>
    <recommendedName>
        <fullName evidence="8">Helicase ATP-binding domain-containing protein</fullName>
    </recommendedName>
</protein>
<keyword evidence="7" id="KW-0234">DNA repair</keyword>
<proteinExistence type="predicted"/>
<accession>A0A7R9MJC9</accession>
<dbReference type="GO" id="GO:0010569">
    <property type="term" value="P:regulation of double-strand break repair via homologous recombination"/>
    <property type="evidence" value="ECO:0007669"/>
    <property type="project" value="TreeGrafter"/>
</dbReference>
<evidence type="ECO:0000256" key="1">
    <source>
        <dbReference type="ARBA" id="ARBA00022485"/>
    </source>
</evidence>
<dbReference type="GO" id="GO:0016818">
    <property type="term" value="F:hydrolase activity, acting on acid anhydrides, in phosphorus-containing anhydrides"/>
    <property type="evidence" value="ECO:0007669"/>
    <property type="project" value="InterPro"/>
</dbReference>
<dbReference type="EMBL" id="OC938132">
    <property type="protein sequence ID" value="CAD7661333.1"/>
    <property type="molecule type" value="Genomic_DNA"/>
</dbReference>
<organism evidence="9">
    <name type="scientific">Oppiella nova</name>
    <dbReference type="NCBI Taxonomy" id="334625"/>
    <lineage>
        <taxon>Eukaryota</taxon>
        <taxon>Metazoa</taxon>
        <taxon>Ecdysozoa</taxon>
        <taxon>Arthropoda</taxon>
        <taxon>Chelicerata</taxon>
        <taxon>Arachnida</taxon>
        <taxon>Acari</taxon>
        <taxon>Acariformes</taxon>
        <taxon>Sarcoptiformes</taxon>
        <taxon>Oribatida</taxon>
        <taxon>Brachypylina</taxon>
        <taxon>Oppioidea</taxon>
        <taxon>Oppiidae</taxon>
        <taxon>Oppiella</taxon>
    </lineage>
</organism>
<dbReference type="GO" id="GO:0003678">
    <property type="term" value="F:DNA helicase activity"/>
    <property type="evidence" value="ECO:0007669"/>
    <property type="project" value="InterPro"/>
</dbReference>
<evidence type="ECO:0000256" key="2">
    <source>
        <dbReference type="ARBA" id="ARBA00022741"/>
    </source>
</evidence>
<feature type="non-terminal residue" evidence="9">
    <location>
        <position position="523"/>
    </location>
</feature>
<keyword evidence="2" id="KW-0547">Nucleotide-binding</keyword>
<evidence type="ECO:0000259" key="8">
    <source>
        <dbReference type="PROSITE" id="PS51193"/>
    </source>
</evidence>
<keyword evidence="4" id="KW-0378">Hydrolase</keyword>
<dbReference type="NCBIfam" id="TIGR00604">
    <property type="entry name" value="rad3"/>
    <property type="match status" value="1"/>
</dbReference>
<feature type="domain" description="Helicase ATP-binding" evidence="8">
    <location>
        <begin position="1"/>
        <end position="274"/>
    </location>
</feature>
<dbReference type="OrthoDB" id="19182at2759"/>
<dbReference type="GO" id="GO:0005634">
    <property type="term" value="C:nucleus"/>
    <property type="evidence" value="ECO:0007669"/>
    <property type="project" value="TreeGrafter"/>
</dbReference>
<gene>
    <name evidence="9" type="ORF">ONB1V03_LOCUS17894</name>
</gene>
<dbReference type="GO" id="GO:0045910">
    <property type="term" value="P:negative regulation of DNA recombination"/>
    <property type="evidence" value="ECO:0007669"/>
    <property type="project" value="TreeGrafter"/>
</dbReference>
<sequence>MKSIIQCLQQKSNGLLESPTGTGKTLCILCATLGWLDHKRLDSLRQLVDTNGKQLLSSATKTLNGWQLKDQMPQILYSSRTHSQLSQACKELKRTSYKSFKSVVIGSREQLCINPDVTKLDTMSAKNQTCRYKTARNMCQYYRNYEQKVERSLEYSAGQVFDIEDLVRFGKSNTCCPYYAAHYIQKSASLVFMPYNYVLDPNIRHRNKLDVKHSVVIFDEGHNIERMCEESVSTELRSHSFAVVIKYMDQLLEKLRDLNENKYEGSDDKELSELDVVAVVKLKNFVCDLEMAMDSMVKSEKSLKITHQTPVIFSILEKAGLEVQTIQALMKTMDELVMLITSSGESGSPQGMAMSAAFNSLKEFVEKLIPIGVTTAEAYQSHKEDFIKKYKIFSEKGVEAEDDKTNFWNKQSSPDSWILHVWCMSPSVGAKALLDLGIHNMVITSGTLAPINSFEAEMDIKFNVKLQNNHIIGDNQLSIINICQSRDKVVLTSKYDNRDNMEYYRALGQTLIEILRAVPKGVL</sequence>
<dbReference type="Pfam" id="PF23109">
    <property type="entry name" value="ARCH_RTEL1"/>
    <property type="match status" value="1"/>
</dbReference>
<evidence type="ECO:0000256" key="6">
    <source>
        <dbReference type="ARBA" id="ARBA00023125"/>
    </source>
</evidence>
<dbReference type="GO" id="GO:0005524">
    <property type="term" value="F:ATP binding"/>
    <property type="evidence" value="ECO:0007669"/>
    <property type="project" value="UniProtKB-KW"/>
</dbReference>
<dbReference type="GO" id="GO:0006281">
    <property type="term" value="P:DNA repair"/>
    <property type="evidence" value="ECO:0007669"/>
    <property type="project" value="UniProtKB-KW"/>
</dbReference>
<dbReference type="InterPro" id="IPR013020">
    <property type="entry name" value="Rad3/Chl1-like"/>
</dbReference>
<dbReference type="GO" id="GO:0003677">
    <property type="term" value="F:DNA binding"/>
    <property type="evidence" value="ECO:0007669"/>
    <property type="project" value="UniProtKB-KW"/>
</dbReference>
<dbReference type="PANTHER" id="PTHR11472">
    <property type="entry name" value="DNA REPAIR DEAD HELICASE RAD3/XP-D SUBFAMILY MEMBER"/>
    <property type="match status" value="1"/>
</dbReference>
<evidence type="ECO:0000256" key="3">
    <source>
        <dbReference type="ARBA" id="ARBA00022763"/>
    </source>
</evidence>
<evidence type="ECO:0000256" key="4">
    <source>
        <dbReference type="ARBA" id="ARBA00022801"/>
    </source>
</evidence>
<keyword evidence="10" id="KW-1185">Reference proteome</keyword>
<name>A0A7R9MJC9_9ACAR</name>
<evidence type="ECO:0000313" key="9">
    <source>
        <dbReference type="EMBL" id="CAD7661333.1"/>
    </source>
</evidence>
<evidence type="ECO:0000256" key="5">
    <source>
        <dbReference type="ARBA" id="ARBA00022840"/>
    </source>
</evidence>